<accession>A0A382AB07</accession>
<sequence length="68" mass="7372">MKQIILILLFSVTVISAQWSTDPANPQSLGSGVQAQLAATSDRGVYVAWLSDGNNYQVYLQRLNSSGE</sequence>
<proteinExistence type="predicted"/>
<gene>
    <name evidence="1" type="ORF">METZ01_LOCUS151579</name>
</gene>
<dbReference type="EMBL" id="UINC01024656">
    <property type="protein sequence ID" value="SVA98725.1"/>
    <property type="molecule type" value="Genomic_DNA"/>
</dbReference>
<feature type="non-terminal residue" evidence="1">
    <location>
        <position position="68"/>
    </location>
</feature>
<reference evidence="1" key="1">
    <citation type="submission" date="2018-05" db="EMBL/GenBank/DDBJ databases">
        <authorList>
            <person name="Lanie J.A."/>
            <person name="Ng W.-L."/>
            <person name="Kazmierczak K.M."/>
            <person name="Andrzejewski T.M."/>
            <person name="Davidsen T.M."/>
            <person name="Wayne K.J."/>
            <person name="Tettelin H."/>
            <person name="Glass J.I."/>
            <person name="Rusch D."/>
            <person name="Podicherti R."/>
            <person name="Tsui H.-C.T."/>
            <person name="Winkler M.E."/>
        </authorList>
    </citation>
    <scope>NUCLEOTIDE SEQUENCE</scope>
</reference>
<dbReference type="AlphaFoldDB" id="A0A382AB07"/>
<organism evidence="1">
    <name type="scientific">marine metagenome</name>
    <dbReference type="NCBI Taxonomy" id="408172"/>
    <lineage>
        <taxon>unclassified sequences</taxon>
        <taxon>metagenomes</taxon>
        <taxon>ecological metagenomes</taxon>
    </lineage>
</organism>
<evidence type="ECO:0000313" key="1">
    <source>
        <dbReference type="EMBL" id="SVA98725.1"/>
    </source>
</evidence>
<protein>
    <submittedName>
        <fullName evidence="1">Uncharacterized protein</fullName>
    </submittedName>
</protein>
<name>A0A382AB07_9ZZZZ</name>